<evidence type="ECO:0000313" key="1">
    <source>
        <dbReference type="EMBL" id="OMH80193.1"/>
    </source>
</evidence>
<dbReference type="AlphaFoldDB" id="A0A1R1PH04"/>
<name>A0A1R1PH04_ZANCU</name>
<protein>
    <submittedName>
        <fullName evidence="1">Uncharacterized protein</fullName>
    </submittedName>
</protein>
<keyword evidence="2" id="KW-1185">Reference proteome</keyword>
<dbReference type="EMBL" id="LSSK01001267">
    <property type="protein sequence ID" value="OMH80193.1"/>
    <property type="molecule type" value="Genomic_DNA"/>
</dbReference>
<sequence>MNGVAKENRENGYILESFQPEQEQNIFPPIFDTQRYGRPNNSLLVDSWMYKESDAILKVDANCQSFQPNNALENALAVSVVKNVLPATCFTQQYTNHIPAKIKQR</sequence>
<gene>
    <name evidence="1" type="ORF">AX774_g6372</name>
</gene>
<proteinExistence type="predicted"/>
<comment type="caution">
    <text evidence="1">The sequence shown here is derived from an EMBL/GenBank/DDBJ whole genome shotgun (WGS) entry which is preliminary data.</text>
</comment>
<dbReference type="Proteomes" id="UP000188320">
    <property type="component" value="Unassembled WGS sequence"/>
</dbReference>
<accession>A0A1R1PH04</accession>
<reference evidence="2" key="1">
    <citation type="submission" date="2017-01" db="EMBL/GenBank/DDBJ databases">
        <authorList>
            <person name="Wang Y."/>
            <person name="White M."/>
            <person name="Kvist S."/>
            <person name="Moncalvo J.-M."/>
        </authorList>
    </citation>
    <scope>NUCLEOTIDE SEQUENCE [LARGE SCALE GENOMIC DNA]</scope>
    <source>
        <strain evidence="2">COL-18-3</strain>
    </source>
</reference>
<organism evidence="1 2">
    <name type="scientific">Zancudomyces culisetae</name>
    <name type="common">Gut fungus</name>
    <name type="synonym">Smittium culisetae</name>
    <dbReference type="NCBI Taxonomy" id="1213189"/>
    <lineage>
        <taxon>Eukaryota</taxon>
        <taxon>Fungi</taxon>
        <taxon>Fungi incertae sedis</taxon>
        <taxon>Zoopagomycota</taxon>
        <taxon>Kickxellomycotina</taxon>
        <taxon>Harpellomycetes</taxon>
        <taxon>Harpellales</taxon>
        <taxon>Legeriomycetaceae</taxon>
        <taxon>Zancudomyces</taxon>
    </lineage>
</organism>
<evidence type="ECO:0000313" key="2">
    <source>
        <dbReference type="Proteomes" id="UP000188320"/>
    </source>
</evidence>